<accession>A0AA36HBB4</accession>
<comment type="subcellular location">
    <subcellularLocation>
        <location evidence="1">Membrane</location>
        <topology evidence="1">Multi-pass membrane protein</topology>
    </subcellularLocation>
</comment>
<name>A0AA36HBB4_CYLNA</name>
<comment type="caution">
    <text evidence="8">The sequence shown here is derived from an EMBL/GenBank/DDBJ whole genome shotgun (WGS) entry which is preliminary data.</text>
</comment>
<feature type="transmembrane region" description="Helical" evidence="6">
    <location>
        <begin position="133"/>
        <end position="154"/>
    </location>
</feature>
<feature type="transmembrane region" description="Helical" evidence="6">
    <location>
        <begin position="650"/>
        <end position="672"/>
    </location>
</feature>
<feature type="transmembrane region" description="Helical" evidence="6">
    <location>
        <begin position="355"/>
        <end position="378"/>
    </location>
</feature>
<feature type="transmembrane region" description="Helical" evidence="6">
    <location>
        <begin position="800"/>
        <end position="822"/>
    </location>
</feature>
<evidence type="ECO:0000259" key="7">
    <source>
        <dbReference type="Pfam" id="PF01490"/>
    </source>
</evidence>
<dbReference type="AlphaFoldDB" id="A0AA36HBB4"/>
<dbReference type="PANTHER" id="PTHR22950">
    <property type="entry name" value="AMINO ACID TRANSPORTER"/>
    <property type="match status" value="1"/>
</dbReference>
<feature type="region of interest" description="Disordered" evidence="5">
    <location>
        <begin position="523"/>
        <end position="586"/>
    </location>
</feature>
<gene>
    <name evidence="8" type="ORF">CYNAS_LOCUS19613</name>
</gene>
<keyword evidence="9" id="KW-1185">Reference proteome</keyword>
<feature type="transmembrane region" description="Helical" evidence="6">
    <location>
        <begin position="869"/>
        <end position="891"/>
    </location>
</feature>
<keyword evidence="3 6" id="KW-1133">Transmembrane helix</keyword>
<evidence type="ECO:0000256" key="3">
    <source>
        <dbReference type="ARBA" id="ARBA00022989"/>
    </source>
</evidence>
<dbReference type="GO" id="GO:0005774">
    <property type="term" value="C:vacuolar membrane"/>
    <property type="evidence" value="ECO:0007669"/>
    <property type="project" value="TreeGrafter"/>
</dbReference>
<feature type="transmembrane region" description="Helical" evidence="6">
    <location>
        <begin position="903"/>
        <end position="926"/>
    </location>
</feature>
<feature type="domain" description="Amino acid transporter transmembrane" evidence="7">
    <location>
        <begin position="105"/>
        <end position="419"/>
    </location>
</feature>
<evidence type="ECO:0000313" key="8">
    <source>
        <dbReference type="EMBL" id="CAJ0607630.1"/>
    </source>
</evidence>
<evidence type="ECO:0000256" key="4">
    <source>
        <dbReference type="ARBA" id="ARBA00023136"/>
    </source>
</evidence>
<keyword evidence="2 6" id="KW-0812">Transmembrane</keyword>
<feature type="transmembrane region" description="Helical" evidence="6">
    <location>
        <begin position="174"/>
        <end position="193"/>
    </location>
</feature>
<evidence type="ECO:0000313" key="9">
    <source>
        <dbReference type="Proteomes" id="UP001176961"/>
    </source>
</evidence>
<reference evidence="8" key="1">
    <citation type="submission" date="2023-07" db="EMBL/GenBank/DDBJ databases">
        <authorList>
            <consortium name="CYATHOMIX"/>
        </authorList>
    </citation>
    <scope>NUCLEOTIDE SEQUENCE</scope>
    <source>
        <strain evidence="8">N/A</strain>
    </source>
</reference>
<dbReference type="PANTHER" id="PTHR22950:SF217">
    <property type="entry name" value="AMINO ACID TRANSPORTER TRANSMEMBRANE DOMAIN-CONTAINING PROTEIN"/>
    <property type="match status" value="1"/>
</dbReference>
<dbReference type="Proteomes" id="UP001176961">
    <property type="component" value="Unassembled WGS sequence"/>
</dbReference>
<feature type="transmembrane region" description="Helical" evidence="6">
    <location>
        <begin position="231"/>
        <end position="255"/>
    </location>
</feature>
<feature type="transmembrane region" description="Helical" evidence="6">
    <location>
        <begin position="463"/>
        <end position="483"/>
    </location>
</feature>
<feature type="transmembrane region" description="Helical" evidence="6">
    <location>
        <begin position="724"/>
        <end position="742"/>
    </location>
</feature>
<organism evidence="8 9">
    <name type="scientific">Cylicocyclus nassatus</name>
    <name type="common">Nematode worm</name>
    <dbReference type="NCBI Taxonomy" id="53992"/>
    <lineage>
        <taxon>Eukaryota</taxon>
        <taxon>Metazoa</taxon>
        <taxon>Ecdysozoa</taxon>
        <taxon>Nematoda</taxon>
        <taxon>Chromadorea</taxon>
        <taxon>Rhabditida</taxon>
        <taxon>Rhabditina</taxon>
        <taxon>Rhabditomorpha</taxon>
        <taxon>Strongyloidea</taxon>
        <taxon>Strongylidae</taxon>
        <taxon>Cylicocyclus</taxon>
    </lineage>
</organism>
<evidence type="ECO:0000256" key="1">
    <source>
        <dbReference type="ARBA" id="ARBA00004141"/>
    </source>
</evidence>
<dbReference type="InterPro" id="IPR013057">
    <property type="entry name" value="AA_transpt_TM"/>
</dbReference>
<feature type="transmembrane region" description="Helical" evidence="6">
    <location>
        <begin position="384"/>
        <end position="404"/>
    </location>
</feature>
<feature type="transmembrane region" description="Helical" evidence="6">
    <location>
        <begin position="315"/>
        <end position="334"/>
    </location>
</feature>
<keyword evidence="4 6" id="KW-0472">Membrane</keyword>
<evidence type="ECO:0000256" key="2">
    <source>
        <dbReference type="ARBA" id="ARBA00022692"/>
    </source>
</evidence>
<feature type="transmembrane region" description="Helical" evidence="6">
    <location>
        <begin position="489"/>
        <end position="516"/>
    </location>
</feature>
<feature type="compositionally biased region" description="Polar residues" evidence="5">
    <location>
        <begin position="534"/>
        <end position="547"/>
    </location>
</feature>
<protein>
    <recommendedName>
        <fullName evidence="7">Amino acid transporter transmembrane domain-containing protein</fullName>
    </recommendedName>
</protein>
<feature type="transmembrane region" description="Helical" evidence="6">
    <location>
        <begin position="267"/>
        <end position="295"/>
    </location>
</feature>
<dbReference type="EMBL" id="CATQJL010000316">
    <property type="protein sequence ID" value="CAJ0607630.1"/>
    <property type="molecule type" value="Genomic_DNA"/>
</dbReference>
<dbReference type="GO" id="GO:0015179">
    <property type="term" value="F:L-amino acid transmembrane transporter activity"/>
    <property type="evidence" value="ECO:0007669"/>
    <property type="project" value="TreeGrafter"/>
</dbReference>
<feature type="compositionally biased region" description="Low complexity" evidence="5">
    <location>
        <begin position="571"/>
        <end position="583"/>
    </location>
</feature>
<sequence length="934" mass="104025">MCGVGVFALPVAFQQAGLWTGVILTFLLGVVNAHSMMKLVKCSQFLCHQKALNEDTNKLDTIQPIRPVEKSRYDASDNAKNKREAVALKGIEEFEKGEAVEKRFTLNYGDMAHEAFATQQSKSLRRLAKPMKIAVNACIIGLQLGICSAFYIFVVDHAKEVLDVLFSTELSRDTLFFTILPFFILIATVRSLVVLSWIGLIGNVLVVSAILIILGQMLFMEHTPLSYLPGFTGIEAATLAAGSIVYAYAAQAVVLPLENKMRKPRDMLGVCGVISTSVIIISFLYNITGFLGYVTYGDSLKGSITLNLTNSPLDFSVKLMLLLMTYCGYLIQHYPIVEMLWPTVQNRFKNASDKAILAVDYALRYAVVVLSFGLAYVIPNFKDIVPFIGVTTGMMIALVFPPLLETVVFIEKWRNGSVVALETVYYAVRISFELIRNPFLNQYKYIMTSAEEEQLTGLRSSYAFINLTKAICGVGIFALPVAYLQSGLWAGIILTVVLAFVNWHNMVKLVVCSQYLSKKKLERSRREKSEHNKSSNQSATTESVTTNEPEKVYKSLESTTTELEKEHKTVKSTSTSESETSQSTRERRISLSFGDMAEEAFASKETKTLRDMAKPIKFVSNACILGLQVGICSAYYVFVAEHLQEGTKYIFSVYVSRNLSFLILLPFFILLTSVRNLTLLSWIGLAGNILLAIAIISIDVKMIFMPHIPLSQLPSFTSIEGATSAAGTLIYALVGHAVVLALENKMRKPKDMLGPCGVISGVVIMLSILYAFTAVLGFITYGDRLRGSITLNLTNSWFDFTIKMSLMLMTYCGYLIQHYPVVETLWPFAQAYFEKINKLLLNYALRYAVVLLSFALACLIPNLENIIPFVGVTCGMMITLIFPALIEAVAFSDQWRRKSFMTLFFKVAVDVLYIILGLVFMVVGLFSRLIETHE</sequence>
<feature type="transmembrane region" description="Helical" evidence="6">
    <location>
        <begin position="618"/>
        <end position="638"/>
    </location>
</feature>
<evidence type="ECO:0000256" key="5">
    <source>
        <dbReference type="SAM" id="MobiDB-lite"/>
    </source>
</evidence>
<feature type="transmembrane region" description="Helical" evidence="6">
    <location>
        <begin position="754"/>
        <end position="780"/>
    </location>
</feature>
<feature type="domain" description="Amino acid transporter transmembrane" evidence="7">
    <location>
        <begin position="586"/>
        <end position="925"/>
    </location>
</feature>
<dbReference type="Pfam" id="PF01490">
    <property type="entry name" value="Aa_trans"/>
    <property type="match status" value="4"/>
</dbReference>
<proteinExistence type="predicted"/>
<feature type="transmembrane region" description="Helical" evidence="6">
    <location>
        <begin position="679"/>
        <end position="704"/>
    </location>
</feature>
<evidence type="ECO:0000256" key="6">
    <source>
        <dbReference type="SAM" id="Phobius"/>
    </source>
</evidence>
<feature type="domain" description="Amino acid transporter transmembrane" evidence="7">
    <location>
        <begin position="1"/>
        <end position="46"/>
    </location>
</feature>
<feature type="transmembrane region" description="Helical" evidence="6">
    <location>
        <begin position="12"/>
        <end position="31"/>
    </location>
</feature>
<feature type="transmembrane region" description="Helical" evidence="6">
    <location>
        <begin position="200"/>
        <end position="219"/>
    </location>
</feature>
<feature type="compositionally biased region" description="Basic and acidic residues" evidence="5">
    <location>
        <begin position="524"/>
        <end position="533"/>
    </location>
</feature>
<feature type="transmembrane region" description="Helical" evidence="6">
    <location>
        <begin position="843"/>
        <end position="863"/>
    </location>
</feature>
<feature type="domain" description="Amino acid transporter transmembrane" evidence="7">
    <location>
        <begin position="462"/>
        <end position="520"/>
    </location>
</feature>